<dbReference type="UniPathway" id="UPA00253">
    <property type="reaction ID" value="UER00333"/>
</dbReference>
<gene>
    <name evidence="9" type="primary">nadE</name>
    <name evidence="9" type="ORF">C1881_00935</name>
</gene>
<evidence type="ECO:0000256" key="7">
    <source>
        <dbReference type="RuleBase" id="RU003812"/>
    </source>
</evidence>
<keyword evidence="2 6" id="KW-0436">Ligase</keyword>
<dbReference type="InterPro" id="IPR014729">
    <property type="entry name" value="Rossmann-like_a/b/a_fold"/>
</dbReference>
<dbReference type="Proteomes" id="UP000253975">
    <property type="component" value="Unassembled WGS sequence"/>
</dbReference>
<comment type="caution">
    <text evidence="9">The sequence shown here is derived from an EMBL/GenBank/DDBJ whole genome shotgun (WGS) entry which is preliminary data.</text>
</comment>
<dbReference type="FunFam" id="3.40.50.620:FF:000106">
    <property type="entry name" value="Glutamine-dependent NAD(+) synthetase"/>
    <property type="match status" value="1"/>
</dbReference>
<feature type="domain" description="NAD/GMP synthase" evidence="8">
    <location>
        <begin position="9"/>
        <end position="260"/>
    </location>
</feature>
<evidence type="ECO:0000256" key="2">
    <source>
        <dbReference type="ARBA" id="ARBA00022598"/>
    </source>
</evidence>
<dbReference type="GO" id="GO:0004359">
    <property type="term" value="F:glutaminase activity"/>
    <property type="evidence" value="ECO:0007669"/>
    <property type="project" value="InterPro"/>
</dbReference>
<dbReference type="Pfam" id="PF02540">
    <property type="entry name" value="NAD_synthase"/>
    <property type="match status" value="1"/>
</dbReference>
<reference evidence="9 10" key="1">
    <citation type="journal article" date="2018" name="Elife">
        <title>Discovery and characterization of a prevalent human gut bacterial enzyme sufficient for the inactivation of a family of plant toxins.</title>
        <authorList>
            <person name="Koppel N."/>
            <person name="Bisanz J.E."/>
            <person name="Pandelia M.E."/>
            <person name="Turnbaugh P.J."/>
            <person name="Balskus E.P."/>
        </authorList>
    </citation>
    <scope>NUCLEOTIDE SEQUENCE [LARGE SCALE GENOMIC DNA]</scope>
    <source>
        <strain evidence="9 10">OB21 GAM31</strain>
    </source>
</reference>
<dbReference type="PANTHER" id="PTHR23090:SF9">
    <property type="entry name" value="GLUTAMINE-DEPENDENT NAD(+) SYNTHETASE"/>
    <property type="match status" value="1"/>
</dbReference>
<sequence length="272" mass="29384">MNSEQQYTACVAGLKEFVEGIGGHGVVLGLSGGIDSSLVACMCVDAFGAENVHGYMLPGPYSTEHSLVDAQELARNLGIRAERVSIAEAYRVFESQLSNLCPSFDRSTAGENTQARCRMIVLMALANFYGWTMVNTGNKSEAMMGYSTLYGDTAGAYAPIGGLYKTDVYAVSRWVNARAEAAGRVAPIPEHVLVKPPSAELAPGQQDETSLGTTYAELDKLLIDYKERGKSAEQLIAAGYDAAEVERITKRVEAYAFKRALEPQFPVIPYAE</sequence>
<dbReference type="GO" id="GO:0003952">
    <property type="term" value="F:NAD+ synthase (glutamine-hydrolyzing) activity"/>
    <property type="evidence" value="ECO:0007669"/>
    <property type="project" value="InterPro"/>
</dbReference>
<evidence type="ECO:0000313" key="10">
    <source>
        <dbReference type="Proteomes" id="UP000253975"/>
    </source>
</evidence>
<comment type="similarity">
    <text evidence="6">Belongs to the NAD synthetase family.</text>
</comment>
<dbReference type="AlphaFoldDB" id="A0A369LR32"/>
<evidence type="ECO:0000256" key="5">
    <source>
        <dbReference type="ARBA" id="ARBA00023027"/>
    </source>
</evidence>
<name>A0A369LR32_9ACTN</name>
<dbReference type="GO" id="GO:0008795">
    <property type="term" value="F:NAD+ synthase activity"/>
    <property type="evidence" value="ECO:0007669"/>
    <property type="project" value="UniProtKB-EC"/>
</dbReference>
<dbReference type="GO" id="GO:0005737">
    <property type="term" value="C:cytoplasm"/>
    <property type="evidence" value="ECO:0007669"/>
    <property type="project" value="InterPro"/>
</dbReference>
<comment type="pathway">
    <text evidence="1">Cofactor biosynthesis; NAD(+) biosynthesis.</text>
</comment>
<dbReference type="GO" id="GO:0005524">
    <property type="term" value="F:ATP binding"/>
    <property type="evidence" value="ECO:0007669"/>
    <property type="project" value="UniProtKB-KW"/>
</dbReference>
<evidence type="ECO:0000313" key="9">
    <source>
        <dbReference type="EMBL" id="RDB61119.1"/>
    </source>
</evidence>
<organism evidence="9 10">
    <name type="scientific">Slackia isoflavoniconvertens</name>
    <dbReference type="NCBI Taxonomy" id="572010"/>
    <lineage>
        <taxon>Bacteria</taxon>
        <taxon>Bacillati</taxon>
        <taxon>Actinomycetota</taxon>
        <taxon>Coriobacteriia</taxon>
        <taxon>Eggerthellales</taxon>
        <taxon>Eggerthellaceae</taxon>
        <taxon>Slackia</taxon>
    </lineage>
</organism>
<comment type="catalytic activity">
    <reaction evidence="7">
        <text>deamido-NAD(+) + NH4(+) + ATP = AMP + diphosphate + NAD(+) + H(+)</text>
        <dbReference type="Rhea" id="RHEA:21188"/>
        <dbReference type="ChEBI" id="CHEBI:15378"/>
        <dbReference type="ChEBI" id="CHEBI:28938"/>
        <dbReference type="ChEBI" id="CHEBI:30616"/>
        <dbReference type="ChEBI" id="CHEBI:33019"/>
        <dbReference type="ChEBI" id="CHEBI:57540"/>
        <dbReference type="ChEBI" id="CHEBI:58437"/>
        <dbReference type="ChEBI" id="CHEBI:456215"/>
        <dbReference type="EC" id="6.3.1.5"/>
    </reaction>
</comment>
<dbReference type="EMBL" id="PPTO01000001">
    <property type="protein sequence ID" value="RDB61119.1"/>
    <property type="molecule type" value="Genomic_DNA"/>
</dbReference>
<dbReference type="GO" id="GO:0009435">
    <property type="term" value="P:NAD+ biosynthetic process"/>
    <property type="evidence" value="ECO:0007669"/>
    <property type="project" value="UniProtKB-UniPathway"/>
</dbReference>
<evidence type="ECO:0000256" key="4">
    <source>
        <dbReference type="ARBA" id="ARBA00022840"/>
    </source>
</evidence>
<keyword evidence="4 6" id="KW-0067">ATP-binding</keyword>
<accession>A0A369LR32</accession>
<proteinExistence type="inferred from homology"/>
<dbReference type="InterPro" id="IPR003694">
    <property type="entry name" value="NAD_synthase"/>
</dbReference>
<keyword evidence="3 6" id="KW-0547">Nucleotide-binding</keyword>
<dbReference type="PANTHER" id="PTHR23090">
    <property type="entry name" value="NH 3 /GLUTAMINE-DEPENDENT NAD + SYNTHETASE"/>
    <property type="match status" value="1"/>
</dbReference>
<keyword evidence="5 6" id="KW-0520">NAD</keyword>
<dbReference type="CDD" id="cd00553">
    <property type="entry name" value="NAD_synthase"/>
    <property type="match status" value="1"/>
</dbReference>
<evidence type="ECO:0000256" key="1">
    <source>
        <dbReference type="ARBA" id="ARBA00004790"/>
    </source>
</evidence>
<evidence type="ECO:0000256" key="6">
    <source>
        <dbReference type="RuleBase" id="RU003811"/>
    </source>
</evidence>
<protein>
    <recommendedName>
        <fullName evidence="7">NH(3)-dependent NAD(+) synthetase</fullName>
        <ecNumber evidence="7">6.3.1.5</ecNumber>
    </recommendedName>
</protein>
<dbReference type="EC" id="6.3.1.5" evidence="7"/>
<evidence type="ECO:0000259" key="8">
    <source>
        <dbReference type="Pfam" id="PF02540"/>
    </source>
</evidence>
<dbReference type="SUPFAM" id="SSF52402">
    <property type="entry name" value="Adenine nucleotide alpha hydrolases-like"/>
    <property type="match status" value="1"/>
</dbReference>
<evidence type="ECO:0000256" key="3">
    <source>
        <dbReference type="ARBA" id="ARBA00022741"/>
    </source>
</evidence>
<dbReference type="NCBIfam" id="TIGR00552">
    <property type="entry name" value="nadE"/>
    <property type="match status" value="1"/>
</dbReference>
<dbReference type="RefSeq" id="WP_114614662.1">
    <property type="nucleotide sequence ID" value="NZ_PPTO01000001.1"/>
</dbReference>
<dbReference type="Gene3D" id="3.40.50.620">
    <property type="entry name" value="HUPs"/>
    <property type="match status" value="1"/>
</dbReference>
<dbReference type="InterPro" id="IPR022310">
    <property type="entry name" value="NAD/GMP_synthase"/>
</dbReference>